<feature type="domain" description="AMP-dependent synthetase/ligase" evidence="1">
    <location>
        <begin position="43"/>
        <end position="332"/>
    </location>
</feature>
<dbReference type="SUPFAM" id="SSF56801">
    <property type="entry name" value="Acetyl-CoA synthetase-like"/>
    <property type="match status" value="1"/>
</dbReference>
<comment type="caution">
    <text evidence="2">The sequence shown here is derived from an EMBL/GenBank/DDBJ whole genome shotgun (WGS) entry which is preliminary data.</text>
</comment>
<dbReference type="InterPro" id="IPR020845">
    <property type="entry name" value="AMP-binding_CS"/>
</dbReference>
<dbReference type="PROSITE" id="PS00455">
    <property type="entry name" value="AMP_BINDING"/>
    <property type="match status" value="1"/>
</dbReference>
<dbReference type="Pfam" id="PF00501">
    <property type="entry name" value="AMP-binding"/>
    <property type="match status" value="1"/>
</dbReference>
<evidence type="ECO:0000313" key="3">
    <source>
        <dbReference type="Proteomes" id="UP001500218"/>
    </source>
</evidence>
<dbReference type="InterPro" id="IPR042099">
    <property type="entry name" value="ANL_N_sf"/>
</dbReference>
<protein>
    <submittedName>
        <fullName evidence="2">AMP-binding protein</fullName>
    </submittedName>
</protein>
<proteinExistence type="predicted"/>
<accession>A0ABN2LMS8</accession>
<dbReference type="EMBL" id="BAAALT010000031">
    <property type="protein sequence ID" value="GAA1792172.1"/>
    <property type="molecule type" value="Genomic_DNA"/>
</dbReference>
<dbReference type="InterPro" id="IPR045851">
    <property type="entry name" value="AMP-bd_C_sf"/>
</dbReference>
<dbReference type="Gene3D" id="3.30.300.30">
    <property type="match status" value="1"/>
</dbReference>
<dbReference type="PANTHER" id="PTHR43767">
    <property type="entry name" value="LONG-CHAIN-FATTY-ACID--COA LIGASE"/>
    <property type="match status" value="1"/>
</dbReference>
<dbReference type="RefSeq" id="WP_344127229.1">
    <property type="nucleotide sequence ID" value="NZ_BAAALT010000031.1"/>
</dbReference>
<sequence>MSPLIHPEARLVDAATGQFLTGPALRAAVDHATGAYAGAPAGLVLILLATRLDAVVGYLGALAADRPVALIDPAAPHVADLVNRFSPAAVIGSPAGSPPAGYRPADLGPLGPAWLRSEKRIDGPPPPPPHPDLALLLATSGSTGNPRLVRLSRAAVLANAHAIAATLGIAGGDVAATSLPLHYTYGLSVLHSHLVSGATVVVTDGTVMQREFWRDVAHYGVTSLAAVPYQYEMLARLHFNPADHPRLRTLTQAGGRLRPELIADFHRRMVAAAGRLIVMYGQTEATARMTVLPSAALPEKLGSVGLAVPGGSVSVAGDGEVIYRGPNVMMGYADTARDLVRGDDLGGILPTGDLGRLDEDGYLYIDGRKRRIAKIFGVRVNLDDVERMLTGHGALPAVGGDDRVRLWVEGADEPTRDALRAEAARRLGTHSSGIEVRTVDRLPLLANGKVDYRALEGVA</sequence>
<evidence type="ECO:0000259" key="1">
    <source>
        <dbReference type="Pfam" id="PF00501"/>
    </source>
</evidence>
<dbReference type="InterPro" id="IPR050237">
    <property type="entry name" value="ATP-dep_AMP-bd_enzyme"/>
</dbReference>
<dbReference type="Gene3D" id="3.40.50.12780">
    <property type="entry name" value="N-terminal domain of ligase-like"/>
    <property type="match status" value="1"/>
</dbReference>
<dbReference type="Proteomes" id="UP001500218">
    <property type="component" value="Unassembled WGS sequence"/>
</dbReference>
<name>A0ABN2LMS8_9ACTN</name>
<organism evidence="2 3">
    <name type="scientific">Luedemannella flava</name>
    <dbReference type="NCBI Taxonomy" id="349316"/>
    <lineage>
        <taxon>Bacteria</taxon>
        <taxon>Bacillati</taxon>
        <taxon>Actinomycetota</taxon>
        <taxon>Actinomycetes</taxon>
        <taxon>Micromonosporales</taxon>
        <taxon>Micromonosporaceae</taxon>
        <taxon>Luedemannella</taxon>
    </lineage>
</organism>
<dbReference type="InterPro" id="IPR000873">
    <property type="entry name" value="AMP-dep_synth/lig_dom"/>
</dbReference>
<gene>
    <name evidence="2" type="ORF">GCM10009682_12680</name>
</gene>
<evidence type="ECO:0000313" key="2">
    <source>
        <dbReference type="EMBL" id="GAA1792172.1"/>
    </source>
</evidence>
<keyword evidence="3" id="KW-1185">Reference proteome</keyword>
<dbReference type="PANTHER" id="PTHR43767:SF1">
    <property type="entry name" value="NONRIBOSOMAL PEPTIDE SYNTHASE PES1 (EUROFUNG)-RELATED"/>
    <property type="match status" value="1"/>
</dbReference>
<reference evidence="2 3" key="1">
    <citation type="journal article" date="2019" name="Int. J. Syst. Evol. Microbiol.">
        <title>The Global Catalogue of Microorganisms (GCM) 10K type strain sequencing project: providing services to taxonomists for standard genome sequencing and annotation.</title>
        <authorList>
            <consortium name="The Broad Institute Genomics Platform"/>
            <consortium name="The Broad Institute Genome Sequencing Center for Infectious Disease"/>
            <person name="Wu L."/>
            <person name="Ma J."/>
        </authorList>
    </citation>
    <scope>NUCLEOTIDE SEQUENCE [LARGE SCALE GENOMIC DNA]</scope>
    <source>
        <strain evidence="2 3">JCM 13250</strain>
    </source>
</reference>